<dbReference type="GO" id="GO:0009570">
    <property type="term" value="C:chloroplast stroma"/>
    <property type="evidence" value="ECO:0007669"/>
    <property type="project" value="TreeGrafter"/>
</dbReference>
<gene>
    <name evidence="5" type="ORF">KIW84_014753</name>
</gene>
<keyword evidence="6" id="KW-1185">Reference proteome</keyword>
<feature type="repeat" description="PPR" evidence="3">
    <location>
        <begin position="321"/>
        <end position="355"/>
    </location>
</feature>
<feature type="repeat" description="PPR" evidence="3">
    <location>
        <begin position="356"/>
        <end position="390"/>
    </location>
</feature>
<dbReference type="Proteomes" id="UP001058974">
    <property type="component" value="Chromosome 1"/>
</dbReference>
<feature type="repeat" description="PPR" evidence="3">
    <location>
        <begin position="251"/>
        <end position="285"/>
    </location>
</feature>
<keyword evidence="2" id="KW-0677">Repeat</keyword>
<dbReference type="Pfam" id="PF13041">
    <property type="entry name" value="PPR_2"/>
    <property type="match status" value="1"/>
</dbReference>
<proteinExistence type="inferred from homology"/>
<name>A0A9D5BNW9_PEA</name>
<dbReference type="InterPro" id="IPR011990">
    <property type="entry name" value="TPR-like_helical_dom_sf"/>
</dbReference>
<dbReference type="FunFam" id="1.25.40.10:FF:000509">
    <property type="entry name" value="Pentatricopeptide repeat-containing protein At4g16390, chloroplastic"/>
    <property type="match status" value="1"/>
</dbReference>
<protein>
    <submittedName>
        <fullName evidence="5">Pentatricopeptide repeat-containing protein</fullName>
    </submittedName>
</protein>
<dbReference type="InterPro" id="IPR002625">
    <property type="entry name" value="Smr_dom"/>
</dbReference>
<feature type="repeat" description="PPR" evidence="3">
    <location>
        <begin position="181"/>
        <end position="215"/>
    </location>
</feature>
<evidence type="ECO:0000313" key="5">
    <source>
        <dbReference type="EMBL" id="KAI5447025.1"/>
    </source>
</evidence>
<accession>A0A9D5BNW9</accession>
<dbReference type="Pfam" id="PF17177">
    <property type="entry name" value="PPR_long"/>
    <property type="match status" value="2"/>
</dbReference>
<evidence type="ECO:0000256" key="2">
    <source>
        <dbReference type="ARBA" id="ARBA00022737"/>
    </source>
</evidence>
<dbReference type="AlphaFoldDB" id="A0A9D5BNW9"/>
<comment type="similarity">
    <text evidence="1">Belongs to the PPR family. P subfamily.</text>
</comment>
<dbReference type="Gramene" id="PSAT_LOCUS4541_t1">
    <property type="protein sequence ID" value="CAL5184023.1"/>
    <property type="gene ID" value="PSAT_LOCUS4541"/>
</dbReference>
<dbReference type="GO" id="GO:0045727">
    <property type="term" value="P:positive regulation of translation"/>
    <property type="evidence" value="ECO:0007669"/>
    <property type="project" value="TreeGrafter"/>
</dbReference>
<dbReference type="Gramene" id="Psat01G0475300-T1">
    <property type="protein sequence ID" value="KAI5447025.1"/>
    <property type="gene ID" value="KIW84_014753"/>
</dbReference>
<evidence type="ECO:0000259" key="4">
    <source>
        <dbReference type="PROSITE" id="PS50828"/>
    </source>
</evidence>
<dbReference type="EMBL" id="JAMSHJ010000001">
    <property type="protein sequence ID" value="KAI5447025.1"/>
    <property type="molecule type" value="Genomic_DNA"/>
</dbReference>
<organism evidence="5 6">
    <name type="scientific">Pisum sativum</name>
    <name type="common">Garden pea</name>
    <name type="synonym">Lathyrus oleraceus</name>
    <dbReference type="NCBI Taxonomy" id="3888"/>
    <lineage>
        <taxon>Eukaryota</taxon>
        <taxon>Viridiplantae</taxon>
        <taxon>Streptophyta</taxon>
        <taxon>Embryophyta</taxon>
        <taxon>Tracheophyta</taxon>
        <taxon>Spermatophyta</taxon>
        <taxon>Magnoliopsida</taxon>
        <taxon>eudicotyledons</taxon>
        <taxon>Gunneridae</taxon>
        <taxon>Pentapetalae</taxon>
        <taxon>rosids</taxon>
        <taxon>fabids</taxon>
        <taxon>Fabales</taxon>
        <taxon>Fabaceae</taxon>
        <taxon>Papilionoideae</taxon>
        <taxon>50 kb inversion clade</taxon>
        <taxon>NPAAA clade</taxon>
        <taxon>Hologalegina</taxon>
        <taxon>IRL clade</taxon>
        <taxon>Fabeae</taxon>
        <taxon>Lathyrus</taxon>
    </lineage>
</organism>
<feature type="repeat" description="PPR" evidence="3">
    <location>
        <begin position="427"/>
        <end position="461"/>
    </location>
</feature>
<feature type="repeat" description="PPR" evidence="3">
    <location>
        <begin position="146"/>
        <end position="180"/>
    </location>
</feature>
<dbReference type="OrthoDB" id="185373at2759"/>
<dbReference type="GO" id="GO:0009658">
    <property type="term" value="P:chloroplast organization"/>
    <property type="evidence" value="ECO:0007669"/>
    <property type="project" value="UniProtKB-ARBA"/>
</dbReference>
<feature type="repeat" description="PPR" evidence="3">
    <location>
        <begin position="286"/>
        <end position="320"/>
    </location>
</feature>
<dbReference type="Gramene" id="Psat1g174480.1">
    <property type="protein sequence ID" value="Psat1g174480.1.cds1"/>
    <property type="gene ID" value="Psat1g174480"/>
</dbReference>
<feature type="repeat" description="PPR" evidence="3">
    <location>
        <begin position="392"/>
        <end position="426"/>
    </location>
</feature>
<dbReference type="PROSITE" id="PS51257">
    <property type="entry name" value="PROKAR_LIPOPROTEIN"/>
    <property type="match status" value="1"/>
</dbReference>
<dbReference type="PANTHER" id="PTHR47447">
    <property type="entry name" value="OS03G0856100 PROTEIN"/>
    <property type="match status" value="1"/>
</dbReference>
<dbReference type="SMART" id="SM00463">
    <property type="entry name" value="SMR"/>
    <property type="match status" value="1"/>
</dbReference>
<dbReference type="Gene3D" id="1.25.40.10">
    <property type="entry name" value="Tetratricopeptide repeat domain"/>
    <property type="match status" value="3"/>
</dbReference>
<dbReference type="PANTHER" id="PTHR47447:SF18">
    <property type="entry name" value="PENTATRICOPEPTIDE (PPR) REPEAT PROTEIN"/>
    <property type="match status" value="1"/>
</dbReference>
<reference evidence="5 6" key="1">
    <citation type="journal article" date="2022" name="Nat. Genet.">
        <title>Improved pea reference genome and pan-genome highlight genomic features and evolutionary characteristics.</title>
        <authorList>
            <person name="Yang T."/>
            <person name="Liu R."/>
            <person name="Luo Y."/>
            <person name="Hu S."/>
            <person name="Wang D."/>
            <person name="Wang C."/>
            <person name="Pandey M.K."/>
            <person name="Ge S."/>
            <person name="Xu Q."/>
            <person name="Li N."/>
            <person name="Li G."/>
            <person name="Huang Y."/>
            <person name="Saxena R.K."/>
            <person name="Ji Y."/>
            <person name="Li M."/>
            <person name="Yan X."/>
            <person name="He Y."/>
            <person name="Liu Y."/>
            <person name="Wang X."/>
            <person name="Xiang C."/>
            <person name="Varshney R.K."/>
            <person name="Ding H."/>
            <person name="Gao S."/>
            <person name="Zong X."/>
        </authorList>
    </citation>
    <scope>NUCLEOTIDE SEQUENCE [LARGE SCALE GENOMIC DNA]</scope>
    <source>
        <strain evidence="5 6">cv. Zhongwan 6</strain>
    </source>
</reference>
<sequence>MASRLYSSLSNTPLFISISTPSPSSSSCSRNFKFKTFSHLSQSSVHHQVTDSSSSPKTKIWVNPNGANSKPFRNKPFNSRTSFLLQLAASLDSCDPTQQQVSAILNSLGDDAVTERDAVFILDKMINPKTAPVVLRYLRDKFQYNEVVLYNVTLKVFRKCNDFEGARKVFDEMLRRGVKPDNITFTTMINCARMSAMPDKAVEWFEKMPGLGCEPDAITCSAMVCAYAETNQVDFALRLYDFAKIEKWHIDAVAFSALIKMFDLSGNYDGCLNIHLEMKSLGVKPKVETYNSLLVAMLRGKRHWQAKTIHQEMISNGVLPDFITYSTLLRVYTSAQYDEDALGVYKEMKGKGVHVTVDLYNVLLTMCAKVGSNDEALEIFEDMKSSGTCLPDRWTFSALSNVYSNRGKVSEVEGVLGEMIKSGFKPDIFVLVSLINCYGKAKQIDEVVNVFDRFLKLGIIPDDRLCGCLLNVMTQAPKEELGNLINCVEKANTKLGYVVRYLVEGQDSDGDFRKDASELINLIDTKAKRPICNCLIDLCVNLNLPDRADTLLSIGLMHGIYRSMQSRSQTKLSLHLKNLSIGAAMTAFHAWINDLSKALESGEKFPPLLGINTGRGKLKNSGKGIASVIESHLKELNVPFLGDPKKAGWFLVTKEAAESWLESRGST</sequence>
<dbReference type="GO" id="GO:0003729">
    <property type="term" value="F:mRNA binding"/>
    <property type="evidence" value="ECO:0007669"/>
    <property type="project" value="TreeGrafter"/>
</dbReference>
<dbReference type="InterPro" id="IPR033443">
    <property type="entry name" value="PROP1-like_PPR_dom"/>
</dbReference>
<dbReference type="InterPro" id="IPR002885">
    <property type="entry name" value="PPR_rpt"/>
</dbReference>
<dbReference type="PROSITE" id="PS51375">
    <property type="entry name" value="PPR"/>
    <property type="match status" value="8"/>
</dbReference>
<evidence type="ECO:0000256" key="1">
    <source>
        <dbReference type="ARBA" id="ARBA00007626"/>
    </source>
</evidence>
<evidence type="ECO:0000256" key="3">
    <source>
        <dbReference type="PROSITE-ProRule" id="PRU00708"/>
    </source>
</evidence>
<dbReference type="PROSITE" id="PS50828">
    <property type="entry name" value="SMR"/>
    <property type="match status" value="1"/>
</dbReference>
<comment type="caution">
    <text evidence="5">The sequence shown here is derived from an EMBL/GenBank/DDBJ whole genome shotgun (WGS) entry which is preliminary data.</text>
</comment>
<feature type="domain" description="Smr" evidence="4">
    <location>
        <begin position="574"/>
        <end position="658"/>
    </location>
</feature>
<dbReference type="GO" id="GO:0042134">
    <property type="term" value="F:rRNA primary transcript binding"/>
    <property type="evidence" value="ECO:0007669"/>
    <property type="project" value="TreeGrafter"/>
</dbReference>
<dbReference type="NCBIfam" id="TIGR00756">
    <property type="entry name" value="PPR"/>
    <property type="match status" value="6"/>
</dbReference>
<evidence type="ECO:0000313" key="6">
    <source>
        <dbReference type="Proteomes" id="UP001058974"/>
    </source>
</evidence>